<evidence type="ECO:0000313" key="3">
    <source>
        <dbReference type="Proteomes" id="UP000092695"/>
    </source>
</evidence>
<dbReference type="InterPro" id="IPR021345">
    <property type="entry name" value="DUF2961"/>
</dbReference>
<protein>
    <recommendedName>
        <fullName evidence="4">DUF2961 domain-containing protein</fullName>
    </recommendedName>
</protein>
<dbReference type="AlphaFoldDB" id="A0A193LDT0"/>
<evidence type="ECO:0000313" key="2">
    <source>
        <dbReference type="EMBL" id="ANO50667.1"/>
    </source>
</evidence>
<accession>A0A193LDT0</accession>
<gene>
    <name evidence="2" type="ORF">BA177_05115</name>
</gene>
<reference evidence="2 3" key="1">
    <citation type="submission" date="2016-06" db="EMBL/GenBank/DDBJ databases">
        <title>Complete genome sequence of a deep-branching marine Gamma Proteobacterium Woeseia oceani type strain XK5.</title>
        <authorList>
            <person name="Mu D."/>
            <person name="Du Z."/>
        </authorList>
    </citation>
    <scope>NUCLEOTIDE SEQUENCE [LARGE SCALE GENOMIC DNA]</scope>
    <source>
        <strain evidence="2 3">XK5</strain>
    </source>
</reference>
<dbReference type="STRING" id="1548547.BA177_05115"/>
<dbReference type="KEGG" id="woc:BA177_05115"/>
<evidence type="ECO:0000256" key="1">
    <source>
        <dbReference type="SAM" id="MobiDB-lite"/>
    </source>
</evidence>
<organism evidence="2 3">
    <name type="scientific">Woeseia oceani</name>
    <dbReference type="NCBI Taxonomy" id="1548547"/>
    <lineage>
        <taxon>Bacteria</taxon>
        <taxon>Pseudomonadati</taxon>
        <taxon>Pseudomonadota</taxon>
        <taxon>Gammaproteobacteria</taxon>
        <taxon>Woeseiales</taxon>
        <taxon>Woeseiaceae</taxon>
        <taxon>Woeseia</taxon>
    </lineage>
</organism>
<dbReference type="Proteomes" id="UP000092695">
    <property type="component" value="Chromosome"/>
</dbReference>
<dbReference type="Pfam" id="PF11175">
    <property type="entry name" value="DUF2961"/>
    <property type="match status" value="1"/>
</dbReference>
<evidence type="ECO:0008006" key="4">
    <source>
        <dbReference type="Google" id="ProtNLM"/>
    </source>
</evidence>
<feature type="region of interest" description="Disordered" evidence="1">
    <location>
        <begin position="1"/>
        <end position="39"/>
    </location>
</feature>
<dbReference type="EMBL" id="CP016268">
    <property type="protein sequence ID" value="ANO50667.1"/>
    <property type="molecule type" value="Genomic_DNA"/>
</dbReference>
<proteinExistence type="predicted"/>
<dbReference type="Gene3D" id="2.60.120.1390">
    <property type="match status" value="1"/>
</dbReference>
<name>A0A193LDT0_9GAMM</name>
<keyword evidence="3" id="KW-1185">Reference proteome</keyword>
<sequence length="369" mass="40943">MFEVPAGVTSRSITFENPNGMPGQGGAASSPLGAGRKGAPARMIPPGETVEIADIAGPGVIRHIWVATYNVADILRGLTVRAYWEGQEHPSIEAPLGDFFGCAHGQSSAYASAVHSVGEKGAFNIWLPMPFLKHARLTITNELRIPALFFYQIDYTLGDALKPDAGRLHALFRRENPTTLAHDFELLPTRRSEGRFLGSVIGVRPQEPSWWGEGEAKFYIDGDEKLPTIVGTGAEDYVGLGWCVQRTPYLYHGASQVSQSDEPNMAGPVSMYRWHMVDPIYWRQSIRVTIQQIGVVITPETAPRSFEGYLDCLRERQDDWSCCTFWYEPTSSEPLPDYPDLAVRLQDLELEPNLEGLPLQSEFSTQDSL</sequence>